<feature type="region of interest" description="Disordered" evidence="1">
    <location>
        <begin position="22"/>
        <end position="52"/>
    </location>
</feature>
<dbReference type="Proteomes" id="UP001329825">
    <property type="component" value="Chromosome 5"/>
</dbReference>
<reference evidence="2 3" key="1">
    <citation type="submission" date="2024-01" db="EMBL/GenBank/DDBJ databases">
        <title>Comparative genomics of Cryptococcus and Kwoniella reveals pathogenesis evolution and contrasting modes of karyotype evolution via chromosome fusion or intercentromeric recombination.</title>
        <authorList>
            <person name="Coelho M.A."/>
            <person name="David-Palma M."/>
            <person name="Shea T."/>
            <person name="Bowers K."/>
            <person name="McGinley-Smith S."/>
            <person name="Mohammad A.W."/>
            <person name="Gnirke A."/>
            <person name="Yurkov A.M."/>
            <person name="Nowrousian M."/>
            <person name="Sun S."/>
            <person name="Cuomo C.A."/>
            <person name="Heitman J."/>
        </authorList>
    </citation>
    <scope>NUCLEOTIDE SEQUENCE [LARGE SCALE GENOMIC DNA]</scope>
    <source>
        <strain evidence="2">CBS 11374</strain>
    </source>
</reference>
<name>A0ABZ1D0B8_9TREE</name>
<evidence type="ECO:0000256" key="1">
    <source>
        <dbReference type="SAM" id="MobiDB-lite"/>
    </source>
</evidence>
<organism evidence="2 3">
    <name type="scientific">Kwoniella shivajii</name>
    <dbReference type="NCBI Taxonomy" id="564305"/>
    <lineage>
        <taxon>Eukaryota</taxon>
        <taxon>Fungi</taxon>
        <taxon>Dikarya</taxon>
        <taxon>Basidiomycota</taxon>
        <taxon>Agaricomycotina</taxon>
        <taxon>Tremellomycetes</taxon>
        <taxon>Tremellales</taxon>
        <taxon>Cryptococcaceae</taxon>
        <taxon>Kwoniella</taxon>
    </lineage>
</organism>
<accession>A0ABZ1D0B8</accession>
<dbReference type="EMBL" id="CP141885">
    <property type="protein sequence ID" value="WRT67413.1"/>
    <property type="molecule type" value="Genomic_DNA"/>
</dbReference>
<dbReference type="RefSeq" id="XP_062792153.1">
    <property type="nucleotide sequence ID" value="XM_062936102.1"/>
</dbReference>
<proteinExistence type="predicted"/>
<keyword evidence="3" id="KW-1185">Reference proteome</keyword>
<protein>
    <recommendedName>
        <fullName evidence="4">No apical meristem-associated C-terminal domain-containing protein</fullName>
    </recommendedName>
</protein>
<evidence type="ECO:0000313" key="2">
    <source>
        <dbReference type="EMBL" id="WRT67413.1"/>
    </source>
</evidence>
<dbReference type="GeneID" id="87956515"/>
<sequence length="303" mass="34128">MTCLDSIRSLFCTSKPQRITQSNTGTELSNFGAEGSQSRQVRSSAHSSTLNSVITKTTQDRDIQKALRLANIGPSSNATIEVNTAEIPSFDWDHVLKTQQAYCKALTPVANHLMPHYEYMAKNQWLDDEKAGRHNTLSHPQKQSKYDKLITLYTTACHRACEKHSTVKAKEKDALLSYASWNVDGLKKPEFNSDISKRISAFSSAIDKVTLDAAGYESMQEDEIKKTRDYCRNHLEESIDALVEPSNASRASSVDLAQFSEPAQKAIWTMYDKLTTQDEFIVDLLKTEYGPDWYIPERNQTSA</sequence>
<evidence type="ECO:0008006" key="4">
    <source>
        <dbReference type="Google" id="ProtNLM"/>
    </source>
</evidence>
<evidence type="ECO:0000313" key="3">
    <source>
        <dbReference type="Proteomes" id="UP001329825"/>
    </source>
</evidence>
<gene>
    <name evidence="2" type="ORF">IL334_004384</name>
</gene>